<dbReference type="GO" id="GO:0003676">
    <property type="term" value="F:nucleic acid binding"/>
    <property type="evidence" value="ECO:0007669"/>
    <property type="project" value="InterPro"/>
</dbReference>
<reference evidence="2" key="2">
    <citation type="submission" date="2020-06" db="EMBL/GenBank/DDBJ databases">
        <authorList>
            <person name="Sheffer M."/>
        </authorList>
    </citation>
    <scope>NUCLEOTIDE SEQUENCE</scope>
</reference>
<name>A0A8T0FXB9_ARGBR</name>
<dbReference type="EMBL" id="JABXBU010000002">
    <property type="protein sequence ID" value="KAF8794895.1"/>
    <property type="molecule type" value="Genomic_DNA"/>
</dbReference>
<proteinExistence type="predicted"/>
<evidence type="ECO:0000256" key="1">
    <source>
        <dbReference type="SAM" id="MobiDB-lite"/>
    </source>
</evidence>
<dbReference type="Pfam" id="PF01359">
    <property type="entry name" value="Transposase_1"/>
    <property type="match status" value="1"/>
</dbReference>
<evidence type="ECO:0000313" key="3">
    <source>
        <dbReference type="Proteomes" id="UP000807504"/>
    </source>
</evidence>
<protein>
    <submittedName>
        <fullName evidence="2">Histone-lysine N-methyltransferase SETMAR like protein</fullName>
    </submittedName>
</protein>
<accession>A0A8T0FXB9</accession>
<dbReference type="InterPro" id="IPR001888">
    <property type="entry name" value="Transposase_1"/>
</dbReference>
<dbReference type="PANTHER" id="PTHR46060">
    <property type="entry name" value="MARINER MOS1 TRANSPOSASE-LIKE PROTEIN"/>
    <property type="match status" value="1"/>
</dbReference>
<reference evidence="2" key="1">
    <citation type="journal article" date="2020" name="bioRxiv">
        <title>Chromosome-level reference genome of the European wasp spider Argiope bruennichi: a resource for studies on range expansion and evolutionary adaptation.</title>
        <authorList>
            <person name="Sheffer M.M."/>
            <person name="Hoppe A."/>
            <person name="Krehenwinkel H."/>
            <person name="Uhl G."/>
            <person name="Kuss A.W."/>
            <person name="Jensen L."/>
            <person name="Jensen C."/>
            <person name="Gillespie R.G."/>
            <person name="Hoff K.J."/>
            <person name="Prost S."/>
        </authorList>
    </citation>
    <scope>NUCLEOTIDE SEQUENCE</scope>
</reference>
<gene>
    <name evidence="2" type="ORF">HNY73_002810</name>
</gene>
<dbReference type="Proteomes" id="UP000807504">
    <property type="component" value="Unassembled WGS sequence"/>
</dbReference>
<comment type="caution">
    <text evidence="2">The sequence shown here is derived from an EMBL/GenBank/DDBJ whole genome shotgun (WGS) entry which is preliminary data.</text>
</comment>
<sequence>MRVADFKRGRTSNLDAERSGRPKPVTADEIIRKVHKNLMNDRLMKLTVVAQSFEKGRTINAEFYTNLLDKLHSKIKEKRPYLAKKECPASPGQCTVHKAVIVMAKLPELKFEIVPHDPYSPDMVLSDYNLFPNMKQFLAGRKFCSDIEVIPATNAYFEALEESCDRERIQALPYS</sequence>
<dbReference type="InterPro" id="IPR052709">
    <property type="entry name" value="Transposase-MT_Hybrid"/>
</dbReference>
<dbReference type="PANTHER" id="PTHR46060:SF1">
    <property type="entry name" value="MARINER MOS1 TRANSPOSASE-LIKE PROTEIN"/>
    <property type="match status" value="1"/>
</dbReference>
<keyword evidence="3" id="KW-1185">Reference proteome</keyword>
<organism evidence="2 3">
    <name type="scientific">Argiope bruennichi</name>
    <name type="common">Wasp spider</name>
    <name type="synonym">Aranea bruennichi</name>
    <dbReference type="NCBI Taxonomy" id="94029"/>
    <lineage>
        <taxon>Eukaryota</taxon>
        <taxon>Metazoa</taxon>
        <taxon>Ecdysozoa</taxon>
        <taxon>Arthropoda</taxon>
        <taxon>Chelicerata</taxon>
        <taxon>Arachnida</taxon>
        <taxon>Araneae</taxon>
        <taxon>Araneomorphae</taxon>
        <taxon>Entelegynae</taxon>
        <taxon>Araneoidea</taxon>
        <taxon>Araneidae</taxon>
        <taxon>Argiope</taxon>
    </lineage>
</organism>
<dbReference type="Gene3D" id="3.30.420.10">
    <property type="entry name" value="Ribonuclease H-like superfamily/Ribonuclease H"/>
    <property type="match status" value="1"/>
</dbReference>
<evidence type="ECO:0000313" key="2">
    <source>
        <dbReference type="EMBL" id="KAF8794895.1"/>
    </source>
</evidence>
<dbReference type="InterPro" id="IPR036397">
    <property type="entry name" value="RNaseH_sf"/>
</dbReference>
<feature type="region of interest" description="Disordered" evidence="1">
    <location>
        <begin position="1"/>
        <end position="22"/>
    </location>
</feature>
<dbReference type="AlphaFoldDB" id="A0A8T0FXB9"/>